<evidence type="ECO:0000313" key="1">
    <source>
        <dbReference type="EMBL" id="CAD1472384.1"/>
    </source>
</evidence>
<sequence>METTRRLTRMLRFQPLFTTHVFAWAYSSRMKKSLVLLHQKGSQNDLSNWGPIAMGDVVVAVLADHLMCWATANNRLYAAQKGFLPHEGYLKHSFMLHCVIERARDLKKQVVVAWLDLADAFDSVSHVVIRHALVDAVMPIRVVDIVESLYEGRGGTHPPTWGGCGLSPLADLADVTVVADAFKVMHALDTAIARVARSTLENTVRSKIRRTPNEEDIAKYLSDSRERELSLSSSSRVLFCSRERLLRSAALKSAHRFWFRWRWDSARCELSLDGKSLAVLGLPWPNTTCQRLSRSRTRERAIASCGRISTCALPTGALCIARALCIDVLPLNGSRRWGDGDRRSGKCGYQFEILSHVLCSSHATARKLRHNAIVEWLAAAVRIPVVVRVYQCVPGVDRDLAALRSDIVVTHEPSRTVVIIYVTALFKNKLEALERARLEKIQKRQPLADALVTSDHVVYVDGIVVGALDAWHPHNDRLFLMRKLKVSVKIAWSRDIYVEHSGIRQYSVPGPAAKDAAPFDSSSATINVSEAIAAQIT</sequence>
<evidence type="ECO:0000313" key="2">
    <source>
        <dbReference type="Proteomes" id="UP000752696"/>
    </source>
</evidence>
<dbReference type="AlphaFoldDB" id="A0A6V7H301"/>
<keyword evidence="2" id="KW-1185">Reference proteome</keyword>
<protein>
    <recommendedName>
        <fullName evidence="3">Reverse transcriptase domain-containing protein</fullName>
    </recommendedName>
</protein>
<accession>A0A6V7H301</accession>
<reference evidence="1" key="1">
    <citation type="submission" date="2020-07" db="EMBL/GenBank/DDBJ databases">
        <authorList>
            <person name="Nazaruddin N."/>
        </authorList>
    </citation>
    <scope>NUCLEOTIDE SEQUENCE</scope>
</reference>
<dbReference type="Proteomes" id="UP000752696">
    <property type="component" value="Unassembled WGS sequence"/>
</dbReference>
<comment type="caution">
    <text evidence="1">The sequence shown here is derived from an EMBL/GenBank/DDBJ whole genome shotgun (WGS) entry which is preliminary data.</text>
</comment>
<dbReference type="OrthoDB" id="8195432at2759"/>
<proteinExistence type="predicted"/>
<evidence type="ECO:0008006" key="3">
    <source>
        <dbReference type="Google" id="ProtNLM"/>
    </source>
</evidence>
<dbReference type="EMBL" id="CAJDYZ010005290">
    <property type="protein sequence ID" value="CAD1472384.1"/>
    <property type="molecule type" value="Genomic_DNA"/>
</dbReference>
<organism evidence="1 2">
    <name type="scientific">Heterotrigona itama</name>
    <dbReference type="NCBI Taxonomy" id="395501"/>
    <lineage>
        <taxon>Eukaryota</taxon>
        <taxon>Metazoa</taxon>
        <taxon>Ecdysozoa</taxon>
        <taxon>Arthropoda</taxon>
        <taxon>Hexapoda</taxon>
        <taxon>Insecta</taxon>
        <taxon>Pterygota</taxon>
        <taxon>Neoptera</taxon>
        <taxon>Endopterygota</taxon>
        <taxon>Hymenoptera</taxon>
        <taxon>Apocrita</taxon>
        <taxon>Aculeata</taxon>
        <taxon>Apoidea</taxon>
        <taxon>Anthophila</taxon>
        <taxon>Apidae</taxon>
        <taxon>Heterotrigona</taxon>
    </lineage>
</organism>
<name>A0A6V7H301_9HYME</name>
<gene>
    <name evidence="1" type="ORF">MHI_LOCUS295714</name>
</gene>